<reference evidence="3" key="1">
    <citation type="submission" date="2021-03" db="EMBL/GenBank/DDBJ databases">
        <authorList>
            <person name="Bekaert M."/>
        </authorList>
    </citation>
    <scope>NUCLEOTIDE SEQUENCE</scope>
</reference>
<sequence>MYCSSCNQIVCPECIESDHQKHELKTVESGCPEWLDKLSKVHDEVSTVTNLYLRKLDNLEKVDLLQYEEILHQIKQDQIQAMEKIEQTYDDERDKTQLRRSRKVLKNKRNIFMTLLKVGTPIFLKKAEEFERQLEEITDSIKSNHYNSKILQYTKGLVFGLEPKATTNEIDVTIQHDYNVDFNDLKIDKSKTIWTSSFDSINQVEVIKCDENLTLTKKTSCPDDIGQIGQIGLTNLNNLVFISTSGIHILKKVDEKIMKIAGFTQYKPKSIHISKENQLFIGMSFDNVKNSTDKAIIKVFSLEGKRISAKTIFNTGNKFLINGSVTGCATFNTETIEGKENSNKGTICYIDNDCIENESHCGQLIKLNLNRDIQWVYRGSIIINSEKSPFNPCSMVVTSQDNIVLLDFNQSSMHIIQPNGLLLTFSGFDFGRHTRPKADDPRWRWAPVD</sequence>
<dbReference type="AlphaFoldDB" id="A0A8S3RGW2"/>
<name>A0A8S3RGW2_MYTED</name>
<evidence type="ECO:0000256" key="1">
    <source>
        <dbReference type="PROSITE-ProRule" id="PRU00024"/>
    </source>
</evidence>
<gene>
    <name evidence="3" type="ORF">MEDL_20352</name>
</gene>
<keyword evidence="4" id="KW-1185">Reference proteome</keyword>
<comment type="caution">
    <text evidence="3">The sequence shown here is derived from an EMBL/GenBank/DDBJ whole genome shotgun (WGS) entry which is preliminary data.</text>
</comment>
<dbReference type="Gene3D" id="3.30.160.60">
    <property type="entry name" value="Classic Zinc Finger"/>
    <property type="match status" value="1"/>
</dbReference>
<dbReference type="Pfam" id="PF00643">
    <property type="entry name" value="zf-B_box"/>
    <property type="match status" value="1"/>
</dbReference>
<proteinExistence type="predicted"/>
<dbReference type="CDD" id="cd19756">
    <property type="entry name" value="Bbox2"/>
    <property type="match status" value="1"/>
</dbReference>
<organism evidence="3 4">
    <name type="scientific">Mytilus edulis</name>
    <name type="common">Blue mussel</name>
    <dbReference type="NCBI Taxonomy" id="6550"/>
    <lineage>
        <taxon>Eukaryota</taxon>
        <taxon>Metazoa</taxon>
        <taxon>Spiralia</taxon>
        <taxon>Lophotrochozoa</taxon>
        <taxon>Mollusca</taxon>
        <taxon>Bivalvia</taxon>
        <taxon>Autobranchia</taxon>
        <taxon>Pteriomorphia</taxon>
        <taxon>Mytilida</taxon>
        <taxon>Mytiloidea</taxon>
        <taxon>Mytilidae</taxon>
        <taxon>Mytilinae</taxon>
        <taxon>Mytilus</taxon>
    </lineage>
</organism>
<feature type="domain" description="B box-type" evidence="2">
    <location>
        <begin position="1"/>
        <end position="27"/>
    </location>
</feature>
<keyword evidence="1" id="KW-0863">Zinc-finger</keyword>
<evidence type="ECO:0000313" key="3">
    <source>
        <dbReference type="EMBL" id="CAG2206012.1"/>
    </source>
</evidence>
<protein>
    <recommendedName>
        <fullName evidence="2">B box-type domain-containing protein</fullName>
    </recommendedName>
</protein>
<dbReference type="SUPFAM" id="SSF57845">
    <property type="entry name" value="B-box zinc-binding domain"/>
    <property type="match status" value="1"/>
</dbReference>
<evidence type="ECO:0000313" key="4">
    <source>
        <dbReference type="Proteomes" id="UP000683360"/>
    </source>
</evidence>
<dbReference type="OrthoDB" id="10354834at2759"/>
<evidence type="ECO:0000259" key="2">
    <source>
        <dbReference type="PROSITE" id="PS50119"/>
    </source>
</evidence>
<dbReference type="InterPro" id="IPR000315">
    <property type="entry name" value="Znf_B-box"/>
</dbReference>
<accession>A0A8S3RGW2</accession>
<dbReference type="Proteomes" id="UP000683360">
    <property type="component" value="Unassembled WGS sequence"/>
</dbReference>
<dbReference type="GO" id="GO:0008270">
    <property type="term" value="F:zinc ion binding"/>
    <property type="evidence" value="ECO:0007669"/>
    <property type="project" value="UniProtKB-KW"/>
</dbReference>
<dbReference type="PROSITE" id="PS50119">
    <property type="entry name" value="ZF_BBOX"/>
    <property type="match status" value="1"/>
</dbReference>
<keyword evidence="1" id="KW-0862">Zinc</keyword>
<dbReference type="EMBL" id="CAJPWZ010001036">
    <property type="protein sequence ID" value="CAG2206012.1"/>
    <property type="molecule type" value="Genomic_DNA"/>
</dbReference>
<dbReference type="SUPFAM" id="SSF101898">
    <property type="entry name" value="NHL repeat"/>
    <property type="match status" value="1"/>
</dbReference>
<keyword evidence="1" id="KW-0479">Metal-binding</keyword>